<feature type="region of interest" description="Disordered" evidence="1">
    <location>
        <begin position="234"/>
        <end position="254"/>
    </location>
</feature>
<reference evidence="3 4" key="1">
    <citation type="submission" date="2020-04" db="EMBL/GenBank/DDBJ databases">
        <authorList>
            <person name="De Canck E."/>
        </authorList>
    </citation>
    <scope>NUCLEOTIDE SEQUENCE [LARGE SCALE GENOMIC DNA]</scope>
    <source>
        <strain evidence="3 4">LMG 26845</strain>
    </source>
</reference>
<gene>
    <name evidence="3" type="ORF">LMG26845_02290</name>
</gene>
<evidence type="ECO:0000313" key="3">
    <source>
        <dbReference type="EMBL" id="CAB3644063.1"/>
    </source>
</evidence>
<keyword evidence="4" id="KW-1185">Reference proteome</keyword>
<evidence type="ECO:0008006" key="5">
    <source>
        <dbReference type="Google" id="ProtNLM"/>
    </source>
</evidence>
<feature type="signal peptide" evidence="2">
    <location>
        <begin position="1"/>
        <end position="24"/>
    </location>
</feature>
<organism evidence="3 4">
    <name type="scientific">Achromobacter insuavis</name>
    <dbReference type="NCBI Taxonomy" id="1287735"/>
    <lineage>
        <taxon>Bacteria</taxon>
        <taxon>Pseudomonadati</taxon>
        <taxon>Pseudomonadota</taxon>
        <taxon>Betaproteobacteria</taxon>
        <taxon>Burkholderiales</taxon>
        <taxon>Alcaligenaceae</taxon>
        <taxon>Achromobacter</taxon>
    </lineage>
</organism>
<dbReference type="EMBL" id="CADIJR010000017">
    <property type="protein sequence ID" value="CAB3644063.1"/>
    <property type="molecule type" value="Genomic_DNA"/>
</dbReference>
<name>A0A6J4ZUW7_9BURK</name>
<proteinExistence type="predicted"/>
<evidence type="ECO:0000313" key="4">
    <source>
        <dbReference type="Proteomes" id="UP000507979"/>
    </source>
</evidence>
<keyword evidence="2" id="KW-0732">Signal</keyword>
<sequence>MRPDLPLALLLALILPLAPLGAQAANEHYLGYAYAAHGGAERYREEHWVVRDGARQTRLVLYRCPDGAAFARKWVRGGVDDPAPDFALFDQRDGYREGVSSRGAERHAYVQARASATTRSQALPPAEDAVIDAGFDAWLRAHWDPPATPLRFLVPSRLALMPLEVQARDVPGQRERVFRLRLDAWYGFAAPPLRVTYDRDSRRLRRFEGPSNLRDGNGGTQTVRIEFPADAELAPPTQQDMDAAAATPLTGRCD</sequence>
<dbReference type="GeneID" id="92898148"/>
<protein>
    <recommendedName>
        <fullName evidence="5">Secreted protein</fullName>
    </recommendedName>
</protein>
<evidence type="ECO:0000256" key="2">
    <source>
        <dbReference type="SAM" id="SignalP"/>
    </source>
</evidence>
<dbReference type="RefSeq" id="WP_054428866.1">
    <property type="nucleotide sequence ID" value="NZ_CADIJR010000017.1"/>
</dbReference>
<dbReference type="Proteomes" id="UP000507979">
    <property type="component" value="Unassembled WGS sequence"/>
</dbReference>
<dbReference type="AlphaFoldDB" id="A0A6J4ZUW7"/>
<evidence type="ECO:0000256" key="1">
    <source>
        <dbReference type="SAM" id="MobiDB-lite"/>
    </source>
</evidence>
<accession>A0A6J4ZUW7</accession>
<feature type="chain" id="PRO_5026875328" description="Secreted protein" evidence="2">
    <location>
        <begin position="25"/>
        <end position="254"/>
    </location>
</feature>